<dbReference type="InterPro" id="IPR029063">
    <property type="entry name" value="SAM-dependent_MTases_sf"/>
</dbReference>
<proteinExistence type="predicted"/>
<dbReference type="RefSeq" id="WP_261732231.1">
    <property type="nucleotide sequence ID" value="NZ_JAODOQ010000001.1"/>
</dbReference>
<protein>
    <submittedName>
        <fullName evidence="2">Glycosyltransferase family 25 protein</fullName>
    </submittedName>
</protein>
<dbReference type="Proteomes" id="UP001431192">
    <property type="component" value="Unassembled WGS sequence"/>
</dbReference>
<name>A0ABT2P1F9_9GAMM</name>
<keyword evidence="3" id="KW-1185">Reference proteome</keyword>
<evidence type="ECO:0000313" key="3">
    <source>
        <dbReference type="Proteomes" id="UP001431192"/>
    </source>
</evidence>
<feature type="domain" description="Glycosyl transferase family 25" evidence="1">
    <location>
        <begin position="13"/>
        <end position="155"/>
    </location>
</feature>
<dbReference type="InterPro" id="IPR002654">
    <property type="entry name" value="Glyco_trans_25"/>
</dbReference>
<dbReference type="Pfam" id="PF01755">
    <property type="entry name" value="Glyco_transf_25"/>
    <property type="match status" value="1"/>
</dbReference>
<gene>
    <name evidence="2" type="ORF">N4T56_03485</name>
</gene>
<dbReference type="Gene3D" id="3.40.50.150">
    <property type="entry name" value="Vaccinia Virus protein VP39"/>
    <property type="match status" value="1"/>
</dbReference>
<reference evidence="2" key="1">
    <citation type="submission" date="2022-09" db="EMBL/GenBank/DDBJ databases">
        <title>Shewanella sp. KJ10-1 sp.nov, isolated from marine algae.</title>
        <authorList>
            <person name="Butt M."/>
            <person name="Lee J.K."/>
            <person name="Kim J.M."/>
            <person name="Choi D.G."/>
        </authorList>
    </citation>
    <scope>NUCLEOTIDE SEQUENCE</scope>
    <source>
        <strain evidence="2">KJ10-1</strain>
    </source>
</reference>
<comment type="caution">
    <text evidence="2">The sequence shown here is derived from an EMBL/GenBank/DDBJ whole genome shotgun (WGS) entry which is preliminary data.</text>
</comment>
<evidence type="ECO:0000313" key="2">
    <source>
        <dbReference type="EMBL" id="MCT8985744.1"/>
    </source>
</evidence>
<evidence type="ECO:0000259" key="1">
    <source>
        <dbReference type="Pfam" id="PF01755"/>
    </source>
</evidence>
<sequence length="752" mass="87224">MSFITQFFHQFDHVLCLSLVRSHDRRIHINELVSLHNIKNLQFFDAINADDPIVEKYYLEKKVKQFPNCFRCGELSCGKNDCNNTLIPAQVATFLSYISLWEYVVETGITNVLIIEDDIIISDLATQHTETYIKKKLHIKSELLSEKPMLLRFGWALSDEHESSKQIDFDASLVRMSNPAHAINQLMAKLLLERFSRIDTTVDIYQHKVICNSINSKTAFPPIFYEMSWSTGEVESLIHPKQIRLDYLMLDNMQKSTEFDIAQERLLQHKKHTTVYPILALGHPRCGSGYTASLLKAFKQNVGHEQLLTDGICSWMFAVFDQYPFAGNDGAKNRDFKYFEHIIHHVRSPLDAISSIIRDDNHSEISNGFRRKHIINKFDVDINQYECSIDKAVASYVYWNKIIENQNPHLTFRVEDQQTKLYEYLLNNKLVDSVVDPKSLPSKNVNKDKKYKGKHYDKQHLTYQDILSINVGLRQELNKLCRKYGYDEFLTDQEHATIVQKKIDSDTQKFSKLTLEPRGWNKSAELCMPVDTLGNPLPWWTYPAIEFVESIITKNTRVFEFGCGNSSLWWQDRVYQVVSVDHDSVWVEKISKKIFLPNIVFPRIALTEHSPNAQKIYETFVRNNPRTSFEYDSDKVTRRGLNDKDFISYASSILSQPGKFDCIVIDGMARRLCCYFAIQKLSDNGIIIFDNSNRSDYLEGYQYLIEQGFYQIRFSGTVPGAHFPSCTSLFIKSLDALPKIVFNKPAFNIPEY</sequence>
<dbReference type="SUPFAM" id="SSF53335">
    <property type="entry name" value="S-adenosyl-L-methionine-dependent methyltransferases"/>
    <property type="match status" value="1"/>
</dbReference>
<dbReference type="EMBL" id="JAODOQ010000001">
    <property type="protein sequence ID" value="MCT8985744.1"/>
    <property type="molecule type" value="Genomic_DNA"/>
</dbReference>
<accession>A0ABT2P1F9</accession>
<organism evidence="2 3">
    <name type="scientific">Shewanella phaeophyticola</name>
    <dbReference type="NCBI Taxonomy" id="2978345"/>
    <lineage>
        <taxon>Bacteria</taxon>
        <taxon>Pseudomonadati</taxon>
        <taxon>Pseudomonadota</taxon>
        <taxon>Gammaproteobacteria</taxon>
        <taxon>Alteromonadales</taxon>
        <taxon>Shewanellaceae</taxon>
        <taxon>Shewanella</taxon>
    </lineage>
</organism>